<protein>
    <submittedName>
        <fullName evidence="4">DUF479 domain-containing protein</fullName>
    </submittedName>
</protein>
<dbReference type="Pfam" id="PF04336">
    <property type="entry name" value="ACP_PD"/>
    <property type="match status" value="1"/>
</dbReference>
<evidence type="ECO:0000313" key="4">
    <source>
        <dbReference type="EMBL" id="THH41287.1"/>
    </source>
</evidence>
<dbReference type="RefSeq" id="WP_136456113.1">
    <property type="nucleotide sequence ID" value="NZ_SRSF01000001.1"/>
</dbReference>
<evidence type="ECO:0000256" key="1">
    <source>
        <dbReference type="ARBA" id="ARBA00022516"/>
    </source>
</evidence>
<dbReference type="EMBL" id="SRSF01000001">
    <property type="protein sequence ID" value="THH41287.1"/>
    <property type="molecule type" value="Genomic_DNA"/>
</dbReference>
<organism evidence="4 5">
    <name type="scientific">Neolewinella litorea</name>
    <dbReference type="NCBI Taxonomy" id="2562452"/>
    <lineage>
        <taxon>Bacteria</taxon>
        <taxon>Pseudomonadati</taxon>
        <taxon>Bacteroidota</taxon>
        <taxon>Saprospiria</taxon>
        <taxon>Saprospirales</taxon>
        <taxon>Lewinellaceae</taxon>
        <taxon>Neolewinella</taxon>
    </lineage>
</organism>
<dbReference type="PANTHER" id="PTHR38764">
    <property type="entry name" value="ACYL CARRIER PROTEIN PHOSPHODIESTERASE"/>
    <property type="match status" value="1"/>
</dbReference>
<comment type="caution">
    <text evidence="4">The sequence shown here is derived from an EMBL/GenBank/DDBJ whole genome shotgun (WGS) entry which is preliminary data.</text>
</comment>
<dbReference type="InterPro" id="IPR007431">
    <property type="entry name" value="ACP_PD"/>
</dbReference>
<dbReference type="AlphaFoldDB" id="A0A4S4NQ75"/>
<evidence type="ECO:0000256" key="3">
    <source>
        <dbReference type="ARBA" id="ARBA00023098"/>
    </source>
</evidence>
<sequence>MNFLAHLALSYYSADLQVGNFIGDLVRGREVAVLPLGIRQGVEMHRRIDRLTDADPDVRRLNRSLRARHGRYAPVISDVAFDYFLFLNWDTLGPAPFHDFTEKAYRRLAAARADLPPRIHPQIDGLVRHRWLSVYTSVGGMQEVFQRMLPRLSRPEMLDGVSESLYDRHADFNRTLLLLFPRLQALANTYRD</sequence>
<dbReference type="OrthoDB" id="8442777at2"/>
<evidence type="ECO:0000313" key="5">
    <source>
        <dbReference type="Proteomes" id="UP000308528"/>
    </source>
</evidence>
<keyword evidence="5" id="KW-1185">Reference proteome</keyword>
<gene>
    <name evidence="4" type="ORF">E4021_01430</name>
</gene>
<dbReference type="GO" id="GO:0008770">
    <property type="term" value="F:[acyl-carrier-protein] phosphodiesterase activity"/>
    <property type="evidence" value="ECO:0007669"/>
    <property type="project" value="InterPro"/>
</dbReference>
<keyword evidence="3" id="KW-0443">Lipid metabolism</keyword>
<dbReference type="Proteomes" id="UP000308528">
    <property type="component" value="Unassembled WGS sequence"/>
</dbReference>
<proteinExistence type="predicted"/>
<dbReference type="GO" id="GO:0006633">
    <property type="term" value="P:fatty acid biosynthetic process"/>
    <property type="evidence" value="ECO:0007669"/>
    <property type="project" value="InterPro"/>
</dbReference>
<keyword evidence="2" id="KW-0378">Hydrolase</keyword>
<accession>A0A4S4NQ75</accession>
<keyword evidence="1" id="KW-0444">Lipid biosynthesis</keyword>
<evidence type="ECO:0000256" key="2">
    <source>
        <dbReference type="ARBA" id="ARBA00022801"/>
    </source>
</evidence>
<name>A0A4S4NQ75_9BACT</name>
<reference evidence="4 5" key="1">
    <citation type="submission" date="2019-04" db="EMBL/GenBank/DDBJ databases">
        <title>Lewinella litorea sp. nov., isolated from a marine sand.</title>
        <authorList>
            <person name="Yoon J.-H."/>
        </authorList>
    </citation>
    <scope>NUCLEOTIDE SEQUENCE [LARGE SCALE GENOMIC DNA]</scope>
    <source>
        <strain evidence="4 5">HSMS-39</strain>
    </source>
</reference>
<dbReference type="PANTHER" id="PTHR38764:SF1">
    <property type="entry name" value="ACYL CARRIER PROTEIN PHOSPHODIESTERASE"/>
    <property type="match status" value="1"/>
</dbReference>